<organism evidence="2 3">
    <name type="scientific">Toxocara canis</name>
    <name type="common">Canine roundworm</name>
    <dbReference type="NCBI Taxonomy" id="6265"/>
    <lineage>
        <taxon>Eukaryota</taxon>
        <taxon>Metazoa</taxon>
        <taxon>Ecdysozoa</taxon>
        <taxon>Nematoda</taxon>
        <taxon>Chromadorea</taxon>
        <taxon>Rhabditida</taxon>
        <taxon>Spirurina</taxon>
        <taxon>Ascaridomorpha</taxon>
        <taxon>Ascaridoidea</taxon>
        <taxon>Toxocaridae</taxon>
        <taxon>Toxocara</taxon>
    </lineage>
</organism>
<sequence length="85" mass="9561">METSPIERLLRRQQLLNDHVLRQSSTVGVFTYAGAYICAKGCKVRSTKIARTTDYDDVDDDNTCVSTNQYIFLLAVTMAKRGNVI</sequence>
<reference evidence="1 2" key="2">
    <citation type="submission" date="2018-11" db="EMBL/GenBank/DDBJ databases">
        <authorList>
            <consortium name="Pathogen Informatics"/>
        </authorList>
    </citation>
    <scope>NUCLEOTIDE SEQUENCE [LARGE SCALE GENOMIC DNA]</scope>
</reference>
<accession>A0A183VFJ7</accession>
<reference evidence="3" key="1">
    <citation type="submission" date="2016-06" db="UniProtKB">
        <authorList>
            <consortium name="WormBaseParasite"/>
        </authorList>
    </citation>
    <scope>IDENTIFICATION</scope>
</reference>
<name>A0A183VFJ7_TOXCA</name>
<dbReference type="AlphaFoldDB" id="A0A183VFJ7"/>
<gene>
    <name evidence="1" type="ORF">TCNE_LOCUS19517</name>
</gene>
<proteinExistence type="predicted"/>
<dbReference type="WBParaSite" id="TCNE_0001952101-mRNA-1">
    <property type="protein sequence ID" value="TCNE_0001952101-mRNA-1"/>
    <property type="gene ID" value="TCNE_0001952101"/>
</dbReference>
<protein>
    <submittedName>
        <fullName evidence="1 3">Uncharacterized protein</fullName>
    </submittedName>
</protein>
<keyword evidence="2" id="KW-1185">Reference proteome</keyword>
<dbReference type="EMBL" id="UYWY01027037">
    <property type="protein sequence ID" value="VDM50838.1"/>
    <property type="molecule type" value="Genomic_DNA"/>
</dbReference>
<evidence type="ECO:0000313" key="1">
    <source>
        <dbReference type="EMBL" id="VDM50838.1"/>
    </source>
</evidence>
<dbReference type="Proteomes" id="UP000050794">
    <property type="component" value="Unassembled WGS sequence"/>
</dbReference>
<evidence type="ECO:0000313" key="3">
    <source>
        <dbReference type="WBParaSite" id="TCNE_0001952101-mRNA-1"/>
    </source>
</evidence>
<evidence type="ECO:0000313" key="2">
    <source>
        <dbReference type="Proteomes" id="UP000050794"/>
    </source>
</evidence>